<dbReference type="InterPro" id="IPR019337">
    <property type="entry name" value="Telomere_length_regulation_dom"/>
</dbReference>
<dbReference type="PANTHER" id="PTHR15830">
    <property type="entry name" value="TELOMERE LENGTH REGULATION PROTEIN TEL2 FAMILY MEMBER"/>
    <property type="match status" value="1"/>
</dbReference>
<dbReference type="GO" id="GO:0060090">
    <property type="term" value="F:molecular adaptor activity"/>
    <property type="evidence" value="ECO:0007669"/>
    <property type="project" value="Ensembl"/>
</dbReference>
<evidence type="ECO:0000313" key="8">
    <source>
        <dbReference type="Ensembl" id="ENSAMEP00000027146.1"/>
    </source>
</evidence>
<dbReference type="GO" id="GO:0051879">
    <property type="term" value="F:Hsp90 protein binding"/>
    <property type="evidence" value="ECO:0007669"/>
    <property type="project" value="Ensembl"/>
</dbReference>
<dbReference type="GO" id="GO:0051083">
    <property type="term" value="P:'de novo' cotranslational protein folding"/>
    <property type="evidence" value="ECO:0007669"/>
    <property type="project" value="TreeGrafter"/>
</dbReference>
<dbReference type="GO" id="GO:0044877">
    <property type="term" value="F:protein-containing complex binding"/>
    <property type="evidence" value="ECO:0007669"/>
    <property type="project" value="Ensembl"/>
</dbReference>
<sequence length="871" mass="94959">MDPAQSAVPPTIREALRTLSSSEDGGRILSALGSLKRYLSGAESPAPPGEQEEFARRHFSDVLRCLVDRLSPGWLELLPDGQLEDLWASFFLEGPADQAFLVLMESIEGAAGPSFRLTKTAQLLARFLRAGRMAAVMEGQCRQQAGPAFPPLQDALLCKAVGLPDHLGNRLRRENLEAFLPQNYFPLLGEEIVRVLQALVDSLRGGWDCSVSFLSQVLGKACVHGRQKEILGVLVPRLTALTRANCLWQRVCWRLVECVPDRAMEALLTGLVEAASGPEVLSRLLGNLVMKSKKAQFVMTRKILFLQYRYSTPMLQSLLGYLAMDSQRRPLLIQVLKELLETWGSSSAIRHASLPQQHYVSKAVLICLAHLGEAELRDSREDLLASLMAGVKSRLDSSLPAVRRLGMTVAEVASARIHPEGPPLRFQYEEDELSRELLALAAPPPAADSPSEASPAVAPVAAETPDRGSANHGVPQAQPEATGSDLDSDDELVPYDMSGDRELKSGKAPAYVRDCVEALTSSEDWERWEAALRALEGLINRSPAAAREVSVAGDVEGGVRVCPGGPRVAGMGRWWAAGASWAGGELRHADPCVQVSVELAKVLLHLEEKTSVVGFEGLRQRALVAVVVTDPAPVAEYLTSQFYALNFSLRQRMDILDVLTLAAQELSRPGRLPKAPHCGSPSPASQPSSTQAPAWRAVVEERIRSKTRRFTQGSARRGPDASPSEFNLAAGYFFFPLIRHFDRPLVTFDLLGEDQLVLGRLVHTLGVLMYLAVNTTVAVAMGKALLEFVWTLRFHGDAYVRRGLLSAVSSVLLSVPAERLLADLPDELLEARPWLADVAEQDPDEDCRVLAVKALLLLEKLKGTLLPLSSP</sequence>
<keyword evidence="9" id="KW-1185">Reference proteome</keyword>
<evidence type="ECO:0000256" key="5">
    <source>
        <dbReference type="SAM" id="MobiDB-lite"/>
    </source>
</evidence>
<proteinExistence type="inferred from homology"/>
<name>A0A7N5JLA6_AILME</name>
<dbReference type="InterPro" id="IPR016024">
    <property type="entry name" value="ARM-type_fold"/>
</dbReference>
<dbReference type="Pfam" id="PF25320">
    <property type="entry name" value="TELO2_ARM"/>
    <property type="match status" value="1"/>
</dbReference>
<dbReference type="SUPFAM" id="SSF48371">
    <property type="entry name" value="ARM repeat"/>
    <property type="match status" value="1"/>
</dbReference>
<feature type="domain" description="Telomere length regulation protein conserved" evidence="6">
    <location>
        <begin position="509"/>
        <end position="550"/>
    </location>
</feature>
<dbReference type="GO" id="GO:0005829">
    <property type="term" value="C:cytosol"/>
    <property type="evidence" value="ECO:0007669"/>
    <property type="project" value="Ensembl"/>
</dbReference>
<dbReference type="GO" id="GO:0042162">
    <property type="term" value="F:telomeric DNA binding"/>
    <property type="evidence" value="ECO:0007669"/>
    <property type="project" value="TreeGrafter"/>
</dbReference>
<dbReference type="Pfam" id="PF10193">
    <property type="entry name" value="Telomere_reg-2"/>
    <property type="match status" value="2"/>
</dbReference>
<reference evidence="8" key="2">
    <citation type="submission" date="2025-08" db="UniProtKB">
        <authorList>
            <consortium name="Ensembl"/>
        </authorList>
    </citation>
    <scope>IDENTIFICATION</scope>
</reference>
<dbReference type="InterPro" id="IPR051970">
    <property type="entry name" value="TEL2_Regulation"/>
</dbReference>
<dbReference type="GO" id="GO:0110078">
    <property type="term" value="C:TTT Hsp90 cochaperone complex"/>
    <property type="evidence" value="ECO:0007669"/>
    <property type="project" value="Ensembl"/>
</dbReference>
<evidence type="ECO:0000313" key="9">
    <source>
        <dbReference type="Proteomes" id="UP000008912"/>
    </source>
</evidence>
<evidence type="ECO:0000259" key="6">
    <source>
        <dbReference type="Pfam" id="PF10193"/>
    </source>
</evidence>
<dbReference type="InterPro" id="IPR057348">
    <property type="entry name" value="TELO2_ARM"/>
</dbReference>
<dbReference type="AlphaFoldDB" id="A0A7N5JLA6"/>
<dbReference type="FunFam" id="1.25.40.720:FF:000003">
    <property type="entry name" value="Telomere length regulation protein TEL2 homolog"/>
    <property type="match status" value="1"/>
</dbReference>
<dbReference type="GeneTree" id="ENSGT00390000006698"/>
<feature type="domain" description="TELO2 ARM repeat" evidence="7">
    <location>
        <begin position="325"/>
        <end position="422"/>
    </location>
</feature>
<evidence type="ECO:0000259" key="7">
    <source>
        <dbReference type="Pfam" id="PF25320"/>
    </source>
</evidence>
<protein>
    <recommendedName>
        <fullName evidence="3">Telomere length regulation protein TEL2 homolog</fullName>
    </recommendedName>
</protein>
<feature type="compositionally biased region" description="Low complexity" evidence="5">
    <location>
        <begin position="680"/>
        <end position="693"/>
    </location>
</feature>
<accession>A0A7N5JLA6</accession>
<dbReference type="PANTHER" id="PTHR15830:SF10">
    <property type="entry name" value="TELOMERE LENGTH REGULATION PROTEIN TEL2 HOMOLOG"/>
    <property type="match status" value="1"/>
</dbReference>
<evidence type="ECO:0000256" key="4">
    <source>
        <dbReference type="ARBA" id="ARBA00022490"/>
    </source>
</evidence>
<dbReference type="GO" id="GO:0050821">
    <property type="term" value="P:protein stabilization"/>
    <property type="evidence" value="ECO:0007669"/>
    <property type="project" value="Ensembl"/>
</dbReference>
<gene>
    <name evidence="8" type="primary">TELO2</name>
</gene>
<dbReference type="Gene3D" id="1.25.40.720">
    <property type="entry name" value="Telomere length regulation protein 2, C-terminal domain"/>
    <property type="match status" value="3"/>
</dbReference>
<keyword evidence="4" id="KW-0963">Cytoplasm</keyword>
<dbReference type="InterPro" id="IPR038528">
    <property type="entry name" value="TEL2_C_sf"/>
</dbReference>
<evidence type="ECO:0000256" key="1">
    <source>
        <dbReference type="ARBA" id="ARBA00004496"/>
    </source>
</evidence>
<comment type="similarity">
    <text evidence="2">Belongs to the TEL2 family.</text>
</comment>
<evidence type="ECO:0000256" key="3">
    <source>
        <dbReference type="ARBA" id="ARBA00018231"/>
    </source>
</evidence>
<feature type="compositionally biased region" description="Low complexity" evidence="5">
    <location>
        <begin position="448"/>
        <end position="463"/>
    </location>
</feature>
<evidence type="ECO:0000256" key="2">
    <source>
        <dbReference type="ARBA" id="ARBA00006133"/>
    </source>
</evidence>
<dbReference type="GO" id="GO:0019901">
    <property type="term" value="F:protein kinase binding"/>
    <property type="evidence" value="ECO:0007669"/>
    <property type="project" value="Ensembl"/>
</dbReference>
<feature type="region of interest" description="Disordered" evidence="5">
    <location>
        <begin position="442"/>
        <end position="503"/>
    </location>
</feature>
<dbReference type="GO" id="GO:0016604">
    <property type="term" value="C:nuclear body"/>
    <property type="evidence" value="ECO:0007669"/>
    <property type="project" value="Ensembl"/>
</dbReference>
<reference evidence="8" key="3">
    <citation type="submission" date="2025-09" db="UniProtKB">
        <authorList>
            <consortium name="Ensembl"/>
        </authorList>
    </citation>
    <scope>IDENTIFICATION</scope>
</reference>
<feature type="domain" description="Telomere length regulation protein conserved" evidence="6">
    <location>
        <begin position="594"/>
        <end position="663"/>
    </location>
</feature>
<reference evidence="8 9" key="1">
    <citation type="journal article" date="2010" name="Nature">
        <title>The sequence and de novo assembly of the giant panda genome.</title>
        <authorList>
            <person name="Li R."/>
            <person name="Fan W."/>
            <person name="Tian G."/>
            <person name="Zhu H."/>
            <person name="He L."/>
            <person name="Cai J."/>
            <person name="Huang Q."/>
            <person name="Cai Q."/>
            <person name="Li B."/>
            <person name="Bai Y."/>
            <person name="Zhang Z."/>
            <person name="Zhang Y."/>
            <person name="Wang W."/>
            <person name="Li J."/>
            <person name="Wei F."/>
            <person name="Li H."/>
            <person name="Jian M."/>
            <person name="Li J."/>
            <person name="Zhang Z."/>
            <person name="Nielsen R."/>
            <person name="Li D."/>
            <person name="Gu W."/>
            <person name="Yang Z."/>
            <person name="Xuan Z."/>
            <person name="Ryder O.A."/>
            <person name="Leung F.C."/>
            <person name="Zhou Y."/>
            <person name="Cao J."/>
            <person name="Sun X."/>
            <person name="Fu Y."/>
            <person name="Fang X."/>
            <person name="Guo X."/>
            <person name="Wang B."/>
            <person name="Hou R."/>
            <person name="Shen F."/>
            <person name="Mu B."/>
            <person name="Ni P."/>
            <person name="Lin R."/>
            <person name="Qian W."/>
            <person name="Wang G."/>
            <person name="Yu C."/>
            <person name="Nie W."/>
            <person name="Wang J."/>
            <person name="Wu Z."/>
            <person name="Liang H."/>
            <person name="Min J."/>
            <person name="Wu Q."/>
            <person name="Cheng S."/>
            <person name="Ruan J."/>
            <person name="Wang M."/>
            <person name="Shi Z."/>
            <person name="Wen M."/>
            <person name="Liu B."/>
            <person name="Ren X."/>
            <person name="Zheng H."/>
            <person name="Dong D."/>
            <person name="Cook K."/>
            <person name="Shan G."/>
            <person name="Zhang H."/>
            <person name="Kosiol C."/>
            <person name="Xie X."/>
            <person name="Lu Z."/>
            <person name="Zheng H."/>
            <person name="Li Y."/>
            <person name="Steiner C.C."/>
            <person name="Lam T.T."/>
            <person name="Lin S."/>
            <person name="Zhang Q."/>
            <person name="Li G."/>
            <person name="Tian J."/>
            <person name="Gong T."/>
            <person name="Liu H."/>
            <person name="Zhang D."/>
            <person name="Fang L."/>
            <person name="Ye C."/>
            <person name="Zhang J."/>
            <person name="Hu W."/>
            <person name="Xu A."/>
            <person name="Ren Y."/>
            <person name="Zhang G."/>
            <person name="Bruford M.W."/>
            <person name="Li Q."/>
            <person name="Ma L."/>
            <person name="Guo Y."/>
            <person name="An N."/>
            <person name="Hu Y."/>
            <person name="Zheng Y."/>
            <person name="Shi Y."/>
            <person name="Li Z."/>
            <person name="Liu Q."/>
            <person name="Chen Y."/>
            <person name="Zhao J."/>
            <person name="Qu N."/>
            <person name="Zhao S."/>
            <person name="Tian F."/>
            <person name="Wang X."/>
            <person name="Wang H."/>
            <person name="Xu L."/>
            <person name="Liu X."/>
            <person name="Vinar T."/>
            <person name="Wang Y."/>
            <person name="Lam T.W."/>
            <person name="Yiu S.M."/>
            <person name="Liu S."/>
            <person name="Zhang H."/>
            <person name="Li D."/>
            <person name="Huang Y."/>
            <person name="Wang X."/>
            <person name="Yang G."/>
            <person name="Jiang Z."/>
            <person name="Wang J."/>
            <person name="Qin N."/>
            <person name="Li L."/>
            <person name="Li J."/>
            <person name="Bolund L."/>
            <person name="Kristiansen K."/>
            <person name="Wong G.K."/>
            <person name="Olson M."/>
            <person name="Zhang X."/>
            <person name="Li S."/>
            <person name="Yang H."/>
            <person name="Wang J."/>
            <person name="Wang J."/>
        </authorList>
    </citation>
    <scope>NUCLEOTIDE SEQUENCE [LARGE SCALE GENOMIC DNA]</scope>
</reference>
<feature type="region of interest" description="Disordered" evidence="5">
    <location>
        <begin position="670"/>
        <end position="693"/>
    </location>
</feature>
<dbReference type="Proteomes" id="UP000008912">
    <property type="component" value="Unassembled WGS sequence"/>
</dbReference>
<dbReference type="InParanoid" id="A0A7N5JLA6"/>
<comment type="subcellular location">
    <subcellularLocation>
        <location evidence="1">Cytoplasm</location>
    </subcellularLocation>
</comment>
<organism evidence="8 9">
    <name type="scientific">Ailuropoda melanoleuca</name>
    <name type="common">Giant panda</name>
    <dbReference type="NCBI Taxonomy" id="9646"/>
    <lineage>
        <taxon>Eukaryota</taxon>
        <taxon>Metazoa</taxon>
        <taxon>Chordata</taxon>
        <taxon>Craniata</taxon>
        <taxon>Vertebrata</taxon>
        <taxon>Euteleostomi</taxon>
        <taxon>Mammalia</taxon>
        <taxon>Eutheria</taxon>
        <taxon>Laurasiatheria</taxon>
        <taxon>Carnivora</taxon>
        <taxon>Caniformia</taxon>
        <taxon>Ursidae</taxon>
        <taxon>Ailuropoda</taxon>
    </lineage>
</organism>
<dbReference type="Ensembl" id="ENSAMET00000028491.1">
    <property type="protein sequence ID" value="ENSAMEP00000027146.1"/>
    <property type="gene ID" value="ENSAMEG00000008092.2"/>
</dbReference>